<dbReference type="Proteomes" id="UP000235392">
    <property type="component" value="Unassembled WGS sequence"/>
</dbReference>
<name>A0A2N5ULY9_9BASI</name>
<organism evidence="4 5">
    <name type="scientific">Puccinia coronata f. sp. avenae</name>
    <dbReference type="NCBI Taxonomy" id="200324"/>
    <lineage>
        <taxon>Eukaryota</taxon>
        <taxon>Fungi</taxon>
        <taxon>Dikarya</taxon>
        <taxon>Basidiomycota</taxon>
        <taxon>Pucciniomycotina</taxon>
        <taxon>Pucciniomycetes</taxon>
        <taxon>Pucciniales</taxon>
        <taxon>Pucciniaceae</taxon>
        <taxon>Puccinia</taxon>
    </lineage>
</organism>
<dbReference type="InterPro" id="IPR044538">
    <property type="entry name" value="Vta1-like"/>
</dbReference>
<keyword evidence="2" id="KW-0472">Membrane</keyword>
<dbReference type="EMBL" id="PGCI01000123">
    <property type="protein sequence ID" value="PLW38783.1"/>
    <property type="molecule type" value="Genomic_DNA"/>
</dbReference>
<evidence type="ECO:0000256" key="1">
    <source>
        <dbReference type="ARBA" id="ARBA00004308"/>
    </source>
</evidence>
<dbReference type="PANTHER" id="PTHR46009:SF1">
    <property type="entry name" value="VACUOLAR PROTEIN SORTING-ASSOCIATED PROTEIN VTA1 HOMOLOG"/>
    <property type="match status" value="1"/>
</dbReference>
<evidence type="ECO:0000313" key="4">
    <source>
        <dbReference type="EMBL" id="PLW38783.1"/>
    </source>
</evidence>
<dbReference type="Pfam" id="PF04652">
    <property type="entry name" value="Vta1"/>
    <property type="match status" value="1"/>
</dbReference>
<dbReference type="InterPro" id="IPR023175">
    <property type="entry name" value="Vta1/CALS_N_sf"/>
</dbReference>
<dbReference type="InterPro" id="IPR039431">
    <property type="entry name" value="Vta1/CALS_N"/>
</dbReference>
<protein>
    <recommendedName>
        <fullName evidence="3">Vta1/callose synthase N-terminal domain-containing protein</fullName>
    </recommendedName>
</protein>
<gene>
    <name evidence="4" type="ORF">PCASD_12569</name>
</gene>
<evidence type="ECO:0000256" key="2">
    <source>
        <dbReference type="ARBA" id="ARBA00023136"/>
    </source>
</evidence>
<sequence>MEKVISYWCAFHASQTCMSIGHTKPESREFLMRLLDLLEQAKKQLSVNNAITNNLAATAYVENFGLKIFDGADKEDQQGLSPMTTAQRFLVAACFLEVLQSLTNQMYVMNLPLSSRKAFFFIDNPKDQIFQMASGIDLQSVTSWKRHSTARKRDSISSIPIEC</sequence>
<proteinExistence type="predicted"/>
<dbReference type="GO" id="GO:0005771">
    <property type="term" value="C:multivesicular body"/>
    <property type="evidence" value="ECO:0007669"/>
    <property type="project" value="TreeGrafter"/>
</dbReference>
<comment type="caution">
    <text evidence="4">The sequence shown here is derived from an EMBL/GenBank/DDBJ whole genome shotgun (WGS) entry which is preliminary data.</text>
</comment>
<evidence type="ECO:0000259" key="3">
    <source>
        <dbReference type="Pfam" id="PF04652"/>
    </source>
</evidence>
<dbReference type="PANTHER" id="PTHR46009">
    <property type="entry name" value="VACUOLAR PROTEIN SORTING-ASSOCIATED PROTEIN VTA1 HOMOLOG"/>
    <property type="match status" value="1"/>
</dbReference>
<accession>A0A2N5ULY9</accession>
<evidence type="ECO:0000313" key="5">
    <source>
        <dbReference type="Proteomes" id="UP000235392"/>
    </source>
</evidence>
<dbReference type="GO" id="GO:0032511">
    <property type="term" value="P:late endosome to vacuole transport via multivesicular body sorting pathway"/>
    <property type="evidence" value="ECO:0007669"/>
    <property type="project" value="InterPro"/>
</dbReference>
<reference evidence="4 5" key="1">
    <citation type="submission" date="2017-11" db="EMBL/GenBank/DDBJ databases">
        <title>De novo assembly and phasing of dikaryotic genomes from two isolates of Puccinia coronata f. sp. avenae, the causal agent of oat crown rust.</title>
        <authorList>
            <person name="Miller M.E."/>
            <person name="Zhang Y."/>
            <person name="Omidvar V."/>
            <person name="Sperschneider J."/>
            <person name="Schwessinger B."/>
            <person name="Raley C."/>
            <person name="Palmer J.M."/>
            <person name="Garnica D."/>
            <person name="Upadhyaya N."/>
            <person name="Rathjen J."/>
            <person name="Taylor J.M."/>
            <person name="Park R.F."/>
            <person name="Dodds P.N."/>
            <person name="Hirsch C.D."/>
            <person name="Kianian S.F."/>
            <person name="Figueroa M."/>
        </authorList>
    </citation>
    <scope>NUCLEOTIDE SEQUENCE [LARGE SCALE GENOMIC DNA]</scope>
    <source>
        <strain evidence="4">12SD80</strain>
    </source>
</reference>
<feature type="domain" description="Vta1/callose synthase N-terminal" evidence="3">
    <location>
        <begin position="2"/>
        <end position="103"/>
    </location>
</feature>
<comment type="subcellular location">
    <subcellularLocation>
        <location evidence="1">Endomembrane system</location>
    </subcellularLocation>
</comment>
<dbReference type="AlphaFoldDB" id="A0A2N5ULY9"/>
<dbReference type="Gene3D" id="1.25.40.270">
    <property type="entry name" value="Vacuolar protein sorting-associated protein vta1"/>
    <property type="match status" value="1"/>
</dbReference>